<evidence type="ECO:0000313" key="8">
    <source>
        <dbReference type="EMBL" id="USQ78165.1"/>
    </source>
</evidence>
<gene>
    <name evidence="8" type="ORF">NF556_10880</name>
</gene>
<keyword evidence="9" id="KW-1185">Reference proteome</keyword>
<dbReference type="InterPro" id="IPR038063">
    <property type="entry name" value="Transpep_catalytic_dom"/>
</dbReference>
<evidence type="ECO:0000256" key="6">
    <source>
        <dbReference type="PROSITE-ProRule" id="PRU01373"/>
    </source>
</evidence>
<dbReference type="InterPro" id="IPR036365">
    <property type="entry name" value="PGBD-like_sf"/>
</dbReference>
<dbReference type="Pfam" id="PF01471">
    <property type="entry name" value="PG_binding_1"/>
    <property type="match status" value="1"/>
</dbReference>
<dbReference type="SUPFAM" id="SSF47090">
    <property type="entry name" value="PGBD-like"/>
    <property type="match status" value="1"/>
</dbReference>
<evidence type="ECO:0000256" key="4">
    <source>
        <dbReference type="ARBA" id="ARBA00022984"/>
    </source>
</evidence>
<organism evidence="8 9">
    <name type="scientific">Ornithinimicrobium faecis</name>
    <dbReference type="NCBI Taxonomy" id="2934158"/>
    <lineage>
        <taxon>Bacteria</taxon>
        <taxon>Bacillati</taxon>
        <taxon>Actinomycetota</taxon>
        <taxon>Actinomycetes</taxon>
        <taxon>Micrococcales</taxon>
        <taxon>Ornithinimicrobiaceae</taxon>
        <taxon>Ornithinimicrobium</taxon>
    </lineage>
</organism>
<evidence type="ECO:0000256" key="3">
    <source>
        <dbReference type="ARBA" id="ARBA00022960"/>
    </source>
</evidence>
<dbReference type="InterPro" id="IPR002477">
    <property type="entry name" value="Peptidoglycan-bd-like"/>
</dbReference>
<evidence type="ECO:0000259" key="7">
    <source>
        <dbReference type="PROSITE" id="PS52029"/>
    </source>
</evidence>
<dbReference type="InterPro" id="IPR006311">
    <property type="entry name" value="TAT_signal"/>
</dbReference>
<keyword evidence="4 6" id="KW-0573">Peptidoglycan synthesis</keyword>
<dbReference type="CDD" id="cd16913">
    <property type="entry name" value="YkuD_like"/>
    <property type="match status" value="1"/>
</dbReference>
<name>A0ABY4YNU4_9MICO</name>
<keyword evidence="5 6" id="KW-0961">Cell wall biogenesis/degradation</keyword>
<proteinExistence type="predicted"/>
<dbReference type="EMBL" id="CP099489">
    <property type="protein sequence ID" value="USQ78165.1"/>
    <property type="molecule type" value="Genomic_DNA"/>
</dbReference>
<evidence type="ECO:0000256" key="1">
    <source>
        <dbReference type="ARBA" id="ARBA00004752"/>
    </source>
</evidence>
<dbReference type="PROSITE" id="PS52029">
    <property type="entry name" value="LD_TPASE"/>
    <property type="match status" value="1"/>
</dbReference>
<feature type="active site" description="Proton donor/acceptor" evidence="6">
    <location>
        <position position="203"/>
    </location>
</feature>
<feature type="domain" description="L,D-TPase catalytic" evidence="7">
    <location>
        <begin position="123"/>
        <end position="243"/>
    </location>
</feature>
<dbReference type="Gene3D" id="2.40.440.10">
    <property type="entry name" value="L,D-transpeptidase catalytic domain-like"/>
    <property type="match status" value="1"/>
</dbReference>
<evidence type="ECO:0000256" key="5">
    <source>
        <dbReference type="ARBA" id="ARBA00023316"/>
    </source>
</evidence>
<sequence>MTSITHARMNRRTLLRGGLGVAAGAALLPLGNTLGGSALAATASTRLLRRGNTGTAVSSLQSDLSDTGYWCGSVDGIFGHLTQQAVWAAQKHHQLATDGVVGPLTRNAVASGSLPQPKGGGGTRIEVHLGRQLLLVVRGGQTVHAFNTSTGNGEPYTLDGHTYRAVTNQGSWKVYSTWSSGWQHGSLGDMWRPMYYDRGWAVHGSTSIPTYPASHGCSRLSTAAMDYLWSSGAMAMGSRVTVTG</sequence>
<keyword evidence="2" id="KW-0808">Transferase</keyword>
<dbReference type="InterPro" id="IPR036366">
    <property type="entry name" value="PGBDSf"/>
</dbReference>
<dbReference type="InterPro" id="IPR050979">
    <property type="entry name" value="LD-transpeptidase"/>
</dbReference>
<feature type="active site" description="Nucleophile" evidence="6">
    <location>
        <position position="217"/>
    </location>
</feature>
<dbReference type="Proteomes" id="UP001056455">
    <property type="component" value="Chromosome"/>
</dbReference>
<dbReference type="InterPro" id="IPR005490">
    <property type="entry name" value="LD_TPept_cat_dom"/>
</dbReference>
<dbReference type="PANTHER" id="PTHR30582:SF2">
    <property type="entry name" value="L,D-TRANSPEPTIDASE YCIB-RELATED"/>
    <property type="match status" value="1"/>
</dbReference>
<dbReference type="SUPFAM" id="SSF141523">
    <property type="entry name" value="L,D-transpeptidase catalytic domain-like"/>
    <property type="match status" value="1"/>
</dbReference>
<accession>A0ABY4YNU4</accession>
<protein>
    <submittedName>
        <fullName evidence="8">L,D-transpeptidase family protein</fullName>
    </submittedName>
</protein>
<dbReference type="RefSeq" id="WP_252590964.1">
    <property type="nucleotide sequence ID" value="NZ_CP099489.1"/>
</dbReference>
<comment type="pathway">
    <text evidence="1 6">Cell wall biogenesis; peptidoglycan biosynthesis.</text>
</comment>
<dbReference type="Gene3D" id="1.10.101.10">
    <property type="entry name" value="PGBD-like superfamily/PGBD"/>
    <property type="match status" value="1"/>
</dbReference>
<evidence type="ECO:0000256" key="2">
    <source>
        <dbReference type="ARBA" id="ARBA00022679"/>
    </source>
</evidence>
<dbReference type="PROSITE" id="PS51318">
    <property type="entry name" value="TAT"/>
    <property type="match status" value="1"/>
</dbReference>
<reference evidence="8" key="1">
    <citation type="submission" date="2022-06" db="EMBL/GenBank/DDBJ databases">
        <title>Ornithinimicrobium HY1793.</title>
        <authorList>
            <person name="Huang Y."/>
        </authorList>
    </citation>
    <scope>NUCLEOTIDE SEQUENCE</scope>
    <source>
        <strain evidence="8">HY1793</strain>
    </source>
</reference>
<keyword evidence="3 6" id="KW-0133">Cell shape</keyword>
<dbReference type="PANTHER" id="PTHR30582">
    <property type="entry name" value="L,D-TRANSPEPTIDASE"/>
    <property type="match status" value="1"/>
</dbReference>
<evidence type="ECO:0000313" key="9">
    <source>
        <dbReference type="Proteomes" id="UP001056455"/>
    </source>
</evidence>
<dbReference type="Pfam" id="PF03734">
    <property type="entry name" value="YkuD"/>
    <property type="match status" value="1"/>
</dbReference>